<feature type="compositionally biased region" description="Low complexity" evidence="1">
    <location>
        <begin position="220"/>
        <end position="229"/>
    </location>
</feature>
<feature type="compositionally biased region" description="Polar residues" evidence="1">
    <location>
        <begin position="504"/>
        <end position="526"/>
    </location>
</feature>
<organism evidence="2 3">
    <name type="scientific">Zasmidium cellare ATCC 36951</name>
    <dbReference type="NCBI Taxonomy" id="1080233"/>
    <lineage>
        <taxon>Eukaryota</taxon>
        <taxon>Fungi</taxon>
        <taxon>Dikarya</taxon>
        <taxon>Ascomycota</taxon>
        <taxon>Pezizomycotina</taxon>
        <taxon>Dothideomycetes</taxon>
        <taxon>Dothideomycetidae</taxon>
        <taxon>Mycosphaerellales</taxon>
        <taxon>Mycosphaerellaceae</taxon>
        <taxon>Zasmidium</taxon>
    </lineage>
</organism>
<feature type="compositionally biased region" description="Basic and acidic residues" evidence="1">
    <location>
        <begin position="768"/>
        <end position="799"/>
    </location>
</feature>
<dbReference type="PANTHER" id="PTHR46528">
    <property type="entry name" value="PROTEIN SON"/>
    <property type="match status" value="1"/>
</dbReference>
<dbReference type="GeneID" id="54566948"/>
<protein>
    <recommendedName>
        <fullName evidence="4">RING-type domain-containing protein</fullName>
    </recommendedName>
</protein>
<feature type="compositionally biased region" description="Basic and acidic residues" evidence="1">
    <location>
        <begin position="745"/>
        <end position="758"/>
    </location>
</feature>
<evidence type="ECO:0000313" key="3">
    <source>
        <dbReference type="Proteomes" id="UP000799537"/>
    </source>
</evidence>
<feature type="compositionally biased region" description="Low complexity" evidence="1">
    <location>
        <begin position="139"/>
        <end position="152"/>
    </location>
</feature>
<dbReference type="GO" id="GO:0003723">
    <property type="term" value="F:RNA binding"/>
    <property type="evidence" value="ECO:0007669"/>
    <property type="project" value="InterPro"/>
</dbReference>
<gene>
    <name evidence="2" type="ORF">M409DRAFT_57586</name>
</gene>
<dbReference type="Proteomes" id="UP000799537">
    <property type="component" value="Unassembled WGS sequence"/>
</dbReference>
<feature type="compositionally biased region" description="Gly residues" evidence="1">
    <location>
        <begin position="535"/>
        <end position="546"/>
    </location>
</feature>
<dbReference type="EMBL" id="ML993609">
    <property type="protein sequence ID" value="KAF2163299.1"/>
    <property type="molecule type" value="Genomic_DNA"/>
</dbReference>
<feature type="compositionally biased region" description="Low complexity" evidence="1">
    <location>
        <begin position="435"/>
        <end position="444"/>
    </location>
</feature>
<feature type="compositionally biased region" description="Acidic residues" evidence="1">
    <location>
        <begin position="189"/>
        <end position="205"/>
    </location>
</feature>
<feature type="compositionally biased region" description="Acidic residues" evidence="1">
    <location>
        <begin position="638"/>
        <end position="647"/>
    </location>
</feature>
<evidence type="ECO:0000313" key="2">
    <source>
        <dbReference type="EMBL" id="KAF2163299.1"/>
    </source>
</evidence>
<feature type="compositionally biased region" description="Basic and acidic residues" evidence="1">
    <location>
        <begin position="662"/>
        <end position="707"/>
    </location>
</feature>
<dbReference type="InterPro" id="IPR013083">
    <property type="entry name" value="Znf_RING/FYVE/PHD"/>
</dbReference>
<dbReference type="InterPro" id="IPR032922">
    <property type="entry name" value="SON"/>
</dbReference>
<feature type="region of interest" description="Disordered" evidence="1">
    <location>
        <begin position="107"/>
        <end position="257"/>
    </location>
</feature>
<dbReference type="Gene3D" id="3.30.40.10">
    <property type="entry name" value="Zinc/RING finger domain, C3HC4 (zinc finger)"/>
    <property type="match status" value="1"/>
</dbReference>
<name>A0A6A6CC91_ZASCE</name>
<feature type="compositionally biased region" description="Low complexity" evidence="1">
    <location>
        <begin position="397"/>
        <end position="415"/>
    </location>
</feature>
<feature type="region of interest" description="Disordered" evidence="1">
    <location>
        <begin position="397"/>
        <end position="904"/>
    </location>
</feature>
<dbReference type="RefSeq" id="XP_033664188.1">
    <property type="nucleotide sequence ID" value="XM_033813676.1"/>
</dbReference>
<keyword evidence="3" id="KW-1185">Reference proteome</keyword>
<feature type="compositionally biased region" description="Polar residues" evidence="1">
    <location>
        <begin position="458"/>
        <end position="468"/>
    </location>
</feature>
<dbReference type="PANTHER" id="PTHR46528:SF1">
    <property type="entry name" value="PROTEIN SON"/>
    <property type="match status" value="1"/>
</dbReference>
<proteinExistence type="predicted"/>
<feature type="compositionally biased region" description="Low complexity" evidence="1">
    <location>
        <begin position="831"/>
        <end position="844"/>
    </location>
</feature>
<dbReference type="OrthoDB" id="106784at2759"/>
<accession>A0A6A6CC91</accession>
<evidence type="ECO:0000256" key="1">
    <source>
        <dbReference type="SAM" id="MobiDB-lite"/>
    </source>
</evidence>
<dbReference type="AlphaFoldDB" id="A0A6A6CC91"/>
<feature type="compositionally biased region" description="Basic and acidic residues" evidence="1">
    <location>
        <begin position="605"/>
        <end position="637"/>
    </location>
</feature>
<evidence type="ECO:0008006" key="4">
    <source>
        <dbReference type="Google" id="ProtNLM"/>
    </source>
</evidence>
<dbReference type="GO" id="GO:0043484">
    <property type="term" value="P:regulation of RNA splicing"/>
    <property type="evidence" value="ECO:0007669"/>
    <property type="project" value="InterPro"/>
</dbReference>
<feature type="compositionally biased region" description="Basic residues" evidence="1">
    <location>
        <begin position="708"/>
        <end position="727"/>
    </location>
</feature>
<reference evidence="2" key="1">
    <citation type="journal article" date="2020" name="Stud. Mycol.">
        <title>101 Dothideomycetes genomes: a test case for predicting lifestyles and emergence of pathogens.</title>
        <authorList>
            <person name="Haridas S."/>
            <person name="Albert R."/>
            <person name="Binder M."/>
            <person name="Bloem J."/>
            <person name="Labutti K."/>
            <person name="Salamov A."/>
            <person name="Andreopoulos B."/>
            <person name="Baker S."/>
            <person name="Barry K."/>
            <person name="Bills G."/>
            <person name="Bluhm B."/>
            <person name="Cannon C."/>
            <person name="Castanera R."/>
            <person name="Culley D."/>
            <person name="Daum C."/>
            <person name="Ezra D."/>
            <person name="Gonzalez J."/>
            <person name="Henrissat B."/>
            <person name="Kuo A."/>
            <person name="Liang C."/>
            <person name="Lipzen A."/>
            <person name="Lutzoni F."/>
            <person name="Magnuson J."/>
            <person name="Mondo S."/>
            <person name="Nolan M."/>
            <person name="Ohm R."/>
            <person name="Pangilinan J."/>
            <person name="Park H.-J."/>
            <person name="Ramirez L."/>
            <person name="Alfaro M."/>
            <person name="Sun H."/>
            <person name="Tritt A."/>
            <person name="Yoshinaga Y."/>
            <person name="Zwiers L.-H."/>
            <person name="Turgeon B."/>
            <person name="Goodwin S."/>
            <person name="Spatafora J."/>
            <person name="Crous P."/>
            <person name="Grigoriev I."/>
        </authorList>
    </citation>
    <scope>NUCLEOTIDE SEQUENCE</scope>
    <source>
        <strain evidence="2">ATCC 36951</strain>
    </source>
</reference>
<feature type="compositionally biased region" description="Basic and acidic residues" evidence="1">
    <location>
        <begin position="846"/>
        <end position="863"/>
    </location>
</feature>
<feature type="compositionally biased region" description="Polar residues" evidence="1">
    <location>
        <begin position="234"/>
        <end position="254"/>
    </location>
</feature>
<dbReference type="GO" id="GO:0051726">
    <property type="term" value="P:regulation of cell cycle"/>
    <property type="evidence" value="ECO:0007669"/>
    <property type="project" value="InterPro"/>
</dbReference>
<sequence length="949" mass="104345">MASTAPLDAASLELARSLPIESIPERLRCVTCDKLAFHAMKLPCCDNNICGDCPGSDSSTGYDTLNTTECPLCTHSPFSADTCIPAKALQTTTKVFIKNELKKRANENKANAAKAVTETPTLPTAESTNTPTPAPPATAVPADPEATPAVADGNLEASQEPTVIPATNLDAAPTTEIPDESMNGGGDGEAAEADQDDEEDDDDDVVITTERPPTEDKPQQGEGEAQQNEEQGDSSEQNVQMDQQQQSFGVDQTANGFGNGNFGNMNMNMNGFNPMMGMPGFGMGMPNMMGMMDPSMMFNGNFGGMGDISAMMGMGMNGMGGGMNGMGDFNGMGGPGFFPNQGNYMQSNYGNAHRQNFFNDRGYGRGYGRGFGRGRGNQYGRGRGGWGYQQQHQYGHNQQFGQNQPGGPQQSGANPMDVPNQRRGSPSYEAGKGADGAAATSGDSLPKAENGADPDAMDTNNAENTNVADESKFDDGNAVPGQDSHDPNGSGYQNGGFEDGNFVAANQSGMQDGSNFDESRQDQQQFGYGHNDFAGRGGFRGRGGFSRGSDVTELTPAPAPPVNAPTGPKAMRQGLPNTGWASRAMAQKPTPTPAPEVKAPSQSVEPRDERMQDGPNGDRGRSRTPDEYKRRSSKGKDYDDEEYESDETYARRKERERRKRKEREGRHEDDRDRDDEKSSKKYRSRSESRTDEGSRRRHRDKDDEHRSSRSHRDRSKDRQRRRHRSRSPAKDGAEDDEYSRRKSKSERCDAEYDDDSHKDSRRSRKHSRREDDYTEDRKNRSSKHERSDQREAERERPRTIIEPPSDELGFKIKGSRSAKMAPPPSRDRRSSVQSSSTPVTSSDPYAEERARATQDRVLKEAMRRQSSSTLGKRGRDGEEEAFEAPRGPKGDRGRVKKGRKERRIGYKYEDEVGGEDEREAGRWSICMRLSEEGKHGYGLPKVFEKGGER</sequence>